<proteinExistence type="predicted"/>
<keyword evidence="3" id="KW-1185">Reference proteome</keyword>
<feature type="compositionally biased region" description="Basic residues" evidence="1">
    <location>
        <begin position="36"/>
        <end position="47"/>
    </location>
</feature>
<dbReference type="STRING" id="1428644.BIV57_14515"/>
<feature type="region of interest" description="Disordered" evidence="1">
    <location>
        <begin position="36"/>
        <end position="60"/>
    </location>
</feature>
<dbReference type="RefSeq" id="WP_071657276.1">
    <property type="nucleotide sequence ID" value="NZ_MLCF01000077.1"/>
</dbReference>
<dbReference type="EMBL" id="MLCF01000077">
    <property type="protein sequence ID" value="OIV36749.1"/>
    <property type="molecule type" value="Genomic_DNA"/>
</dbReference>
<comment type="caution">
    <text evidence="2">The sequence shown here is derived from an EMBL/GenBank/DDBJ whole genome shotgun (WGS) entry which is preliminary data.</text>
</comment>
<evidence type="ECO:0000256" key="1">
    <source>
        <dbReference type="SAM" id="MobiDB-lite"/>
    </source>
</evidence>
<reference evidence="2 3" key="1">
    <citation type="submission" date="2016-10" db="EMBL/GenBank/DDBJ databases">
        <title>Genome sequence of Streptomyces gilvigriseus MUSC 26.</title>
        <authorList>
            <person name="Lee L.-H."/>
            <person name="Ser H.-L."/>
        </authorList>
    </citation>
    <scope>NUCLEOTIDE SEQUENCE [LARGE SCALE GENOMIC DNA]</scope>
    <source>
        <strain evidence="2 3">MUSC 26</strain>
    </source>
</reference>
<protein>
    <submittedName>
        <fullName evidence="2">Uncharacterized protein</fullName>
    </submittedName>
</protein>
<organism evidence="2 3">
    <name type="scientific">Mangrovactinospora gilvigrisea</name>
    <dbReference type="NCBI Taxonomy" id="1428644"/>
    <lineage>
        <taxon>Bacteria</taxon>
        <taxon>Bacillati</taxon>
        <taxon>Actinomycetota</taxon>
        <taxon>Actinomycetes</taxon>
        <taxon>Kitasatosporales</taxon>
        <taxon>Streptomycetaceae</taxon>
        <taxon>Mangrovactinospora</taxon>
    </lineage>
</organism>
<accession>A0A1J7BDU1</accession>
<evidence type="ECO:0000313" key="3">
    <source>
        <dbReference type="Proteomes" id="UP000243342"/>
    </source>
</evidence>
<sequence>MFVDSIAGTNVEMFRLRAAELIREADEQRLLREIRKSRRDRGRKAGRPRQQVFHHGSVTS</sequence>
<evidence type="ECO:0000313" key="2">
    <source>
        <dbReference type="EMBL" id="OIV36749.1"/>
    </source>
</evidence>
<gene>
    <name evidence="2" type="ORF">BIV57_14515</name>
</gene>
<dbReference type="AlphaFoldDB" id="A0A1J7BDU1"/>
<dbReference type="Proteomes" id="UP000243342">
    <property type="component" value="Unassembled WGS sequence"/>
</dbReference>
<name>A0A1J7BDU1_9ACTN</name>